<feature type="domain" description="Pyridine nucleotide-disulphide oxidoreductase dimerisation" evidence="6">
    <location>
        <begin position="347"/>
        <end position="449"/>
    </location>
</feature>
<dbReference type="Proteomes" id="UP000183039">
    <property type="component" value="Unassembled WGS sequence"/>
</dbReference>
<dbReference type="SUPFAM" id="SSF55424">
    <property type="entry name" value="FAD/NAD-linked reductases, dimerisation (C-terminal) domain"/>
    <property type="match status" value="1"/>
</dbReference>
<dbReference type="SUPFAM" id="SSF51905">
    <property type="entry name" value="FAD/NAD(P)-binding domain"/>
    <property type="match status" value="1"/>
</dbReference>
<keyword evidence="3 4" id="KW-0274">FAD</keyword>
<dbReference type="InterPro" id="IPR016156">
    <property type="entry name" value="FAD/NAD-linked_Rdtase_dimer_sf"/>
</dbReference>
<evidence type="ECO:0008006" key="10">
    <source>
        <dbReference type="Google" id="ProtNLM"/>
    </source>
</evidence>
<evidence type="ECO:0000259" key="6">
    <source>
        <dbReference type="Pfam" id="PF02852"/>
    </source>
</evidence>
<organism evidence="8 9">
    <name type="scientific">Enterococcus silesiacus</name>
    <dbReference type="NCBI Taxonomy" id="332949"/>
    <lineage>
        <taxon>Bacteria</taxon>
        <taxon>Bacillati</taxon>
        <taxon>Bacillota</taxon>
        <taxon>Bacilli</taxon>
        <taxon>Lactobacillales</taxon>
        <taxon>Enterococcaceae</taxon>
        <taxon>Enterococcus</taxon>
    </lineage>
</organism>
<proteinExistence type="inferred from homology"/>
<protein>
    <recommendedName>
        <fullName evidence="10">Glutathione reductase</fullName>
    </recommendedName>
</protein>
<feature type="domain" description="FAD/NAD(P)-binding" evidence="7">
    <location>
        <begin position="16"/>
        <end position="327"/>
    </location>
</feature>
<evidence type="ECO:0000256" key="2">
    <source>
        <dbReference type="ARBA" id="ARBA00022630"/>
    </source>
</evidence>
<sequence length="455" mass="50066">MFKREQLEEEITMKRFDVIIIGSGPGGMAAAYDLASEGNEVAVVEADLWGGTCPNRGCDPKKVLYGVVEAKDNLAQLQNRGFNSVPKINWAELMGFKETFTKPVPTEQKKGLINSGIQTITGRAVFKDKQTILVESTEYQADKFILATGQRPAILDIPGKEYFGTSTDFLSMKELPAKIAFVGGGYISLELANIANSCGSEVHLLHHNQRPLKGFDEALTSELIGNLEQRGIHFHFNESAETLTKQGRQFKVELTNQGSLIVDRVFCATGRIPNLENMGLEKIGVEYAHKGVNVNDHLQTTVETIYALGDCLQKNEPKLTPVSSFEGSYLAKLFTGSVQEAIDYPAIPTIIFSSPKLAQVGLTDDKTVANDNYEVKELDLSHWFTYKHLNESLVKAKIVSEKATGLLVGATVLGNEADQLINLFTVMINQKLAANKVNSMIMLYPTVASDLSYLY</sequence>
<dbReference type="InterPro" id="IPR023753">
    <property type="entry name" value="FAD/NAD-binding_dom"/>
</dbReference>
<comment type="caution">
    <text evidence="8">The sequence shown here is derived from an EMBL/GenBank/DDBJ whole genome shotgun (WGS) entry which is preliminary data.</text>
</comment>
<dbReference type="PANTHER" id="PTHR43014">
    <property type="entry name" value="MERCURIC REDUCTASE"/>
    <property type="match status" value="1"/>
</dbReference>
<dbReference type="Pfam" id="PF07992">
    <property type="entry name" value="Pyr_redox_2"/>
    <property type="match status" value="1"/>
</dbReference>
<reference evidence="8 9" key="1">
    <citation type="submission" date="2014-12" db="EMBL/GenBank/DDBJ databases">
        <title>Draft genome sequences of 29 type strains of Enterococci.</title>
        <authorList>
            <person name="Zhong Z."/>
            <person name="Sun Z."/>
            <person name="Liu W."/>
            <person name="Zhang W."/>
            <person name="Zhang H."/>
        </authorList>
    </citation>
    <scope>NUCLEOTIDE SEQUENCE [LARGE SCALE GENOMIC DNA]</scope>
    <source>
        <strain evidence="8 9">DSM 22801</strain>
    </source>
</reference>
<dbReference type="InterPro" id="IPR004099">
    <property type="entry name" value="Pyr_nucl-diS_OxRdtase_dimer"/>
</dbReference>
<dbReference type="PIRSF" id="PIRSF000350">
    <property type="entry name" value="Mercury_reductase_MerA"/>
    <property type="match status" value="1"/>
</dbReference>
<accession>A0AA91GL67</accession>
<feature type="binding site" evidence="4">
    <location>
        <position position="310"/>
    </location>
    <ligand>
        <name>FAD</name>
        <dbReference type="ChEBI" id="CHEBI:57692"/>
    </ligand>
</feature>
<keyword evidence="4" id="KW-0547">Nucleotide-binding</keyword>
<gene>
    <name evidence="8" type="ORF">RV15_GL003479</name>
</gene>
<dbReference type="PANTHER" id="PTHR43014:SF5">
    <property type="entry name" value="GLUTATHIONE REDUCTASE (NADPH)"/>
    <property type="match status" value="1"/>
</dbReference>
<dbReference type="InterPro" id="IPR036188">
    <property type="entry name" value="FAD/NAD-bd_sf"/>
</dbReference>
<feature type="binding site" evidence="4">
    <location>
        <begin position="183"/>
        <end position="190"/>
    </location>
    <ligand>
        <name>NAD(+)</name>
        <dbReference type="ChEBI" id="CHEBI:57540"/>
    </ligand>
</feature>
<keyword evidence="4" id="KW-0520">NAD</keyword>
<dbReference type="Gene3D" id="3.30.390.30">
    <property type="match status" value="1"/>
</dbReference>
<evidence type="ECO:0000256" key="4">
    <source>
        <dbReference type="PIRSR" id="PIRSR000350-3"/>
    </source>
</evidence>
<evidence type="ECO:0000256" key="5">
    <source>
        <dbReference type="PIRSR" id="PIRSR000350-4"/>
    </source>
</evidence>
<evidence type="ECO:0000259" key="7">
    <source>
        <dbReference type="Pfam" id="PF07992"/>
    </source>
</evidence>
<name>A0AA91GL67_9ENTE</name>
<feature type="disulfide bond" description="Redox-active" evidence="5">
    <location>
        <begin position="53"/>
        <end position="58"/>
    </location>
</feature>
<feature type="binding site" evidence="4">
    <location>
        <position position="62"/>
    </location>
    <ligand>
        <name>FAD</name>
        <dbReference type="ChEBI" id="CHEBI:57692"/>
    </ligand>
</feature>
<dbReference type="GO" id="GO:0016491">
    <property type="term" value="F:oxidoreductase activity"/>
    <property type="evidence" value="ECO:0007669"/>
    <property type="project" value="InterPro"/>
</dbReference>
<dbReference type="EMBL" id="JXLC01000008">
    <property type="protein sequence ID" value="OJG92094.1"/>
    <property type="molecule type" value="Genomic_DNA"/>
</dbReference>
<dbReference type="Pfam" id="PF02852">
    <property type="entry name" value="Pyr_redox_dim"/>
    <property type="match status" value="1"/>
</dbReference>
<dbReference type="InterPro" id="IPR001100">
    <property type="entry name" value="Pyr_nuc-diS_OxRdtase"/>
</dbReference>
<comment type="similarity">
    <text evidence="1">Belongs to the class-I pyridine nucleotide-disulfide oxidoreductase family.</text>
</comment>
<evidence type="ECO:0000256" key="1">
    <source>
        <dbReference type="ARBA" id="ARBA00007532"/>
    </source>
</evidence>
<dbReference type="GO" id="GO:0000166">
    <property type="term" value="F:nucleotide binding"/>
    <property type="evidence" value="ECO:0007669"/>
    <property type="project" value="UniProtKB-KW"/>
</dbReference>
<dbReference type="PRINTS" id="PR00368">
    <property type="entry name" value="FADPNR"/>
</dbReference>
<dbReference type="AlphaFoldDB" id="A0AA91GL67"/>
<evidence type="ECO:0000256" key="3">
    <source>
        <dbReference type="ARBA" id="ARBA00022827"/>
    </source>
</evidence>
<dbReference type="Gene3D" id="3.50.50.60">
    <property type="entry name" value="FAD/NAD(P)-binding domain"/>
    <property type="match status" value="2"/>
</dbReference>
<evidence type="ECO:0000313" key="9">
    <source>
        <dbReference type="Proteomes" id="UP000183039"/>
    </source>
</evidence>
<feature type="binding site" evidence="4">
    <location>
        <position position="270"/>
    </location>
    <ligand>
        <name>NAD(+)</name>
        <dbReference type="ChEBI" id="CHEBI:57540"/>
    </ligand>
</feature>
<comment type="cofactor">
    <cofactor evidence="4">
        <name>FAD</name>
        <dbReference type="ChEBI" id="CHEBI:57692"/>
    </cofactor>
    <text evidence="4">Binds 1 FAD per subunit.</text>
</comment>
<evidence type="ECO:0000313" key="8">
    <source>
        <dbReference type="EMBL" id="OJG92094.1"/>
    </source>
</evidence>
<dbReference type="PRINTS" id="PR00411">
    <property type="entry name" value="PNDRDTASEI"/>
</dbReference>
<keyword evidence="2" id="KW-0285">Flavoprotein</keyword>